<feature type="compositionally biased region" description="Polar residues" evidence="2">
    <location>
        <begin position="146"/>
        <end position="158"/>
    </location>
</feature>
<evidence type="ECO:0000313" key="4">
    <source>
        <dbReference type="EMBL" id="TFK42697.1"/>
    </source>
</evidence>
<feature type="domain" description="Bacteriophage T5 Orf172 DNA-binding" evidence="3">
    <location>
        <begin position="294"/>
        <end position="380"/>
    </location>
</feature>
<evidence type="ECO:0000256" key="2">
    <source>
        <dbReference type="SAM" id="MobiDB-lite"/>
    </source>
</evidence>
<dbReference type="GO" id="GO:0003677">
    <property type="term" value="F:DNA binding"/>
    <property type="evidence" value="ECO:0007669"/>
    <property type="project" value="InterPro"/>
</dbReference>
<dbReference type="Proteomes" id="UP000308652">
    <property type="component" value="Unassembled WGS sequence"/>
</dbReference>
<dbReference type="OrthoDB" id="2417614at2759"/>
<dbReference type="Gene3D" id="1.10.8.140">
    <property type="entry name" value="PDCD5-like"/>
    <property type="match status" value="1"/>
</dbReference>
<organism evidence="4 5">
    <name type="scientific">Crucibulum laeve</name>
    <dbReference type="NCBI Taxonomy" id="68775"/>
    <lineage>
        <taxon>Eukaryota</taxon>
        <taxon>Fungi</taxon>
        <taxon>Dikarya</taxon>
        <taxon>Basidiomycota</taxon>
        <taxon>Agaricomycotina</taxon>
        <taxon>Agaricomycetes</taxon>
        <taxon>Agaricomycetidae</taxon>
        <taxon>Agaricales</taxon>
        <taxon>Agaricineae</taxon>
        <taxon>Nidulariaceae</taxon>
        <taxon>Crucibulum</taxon>
    </lineage>
</organism>
<evidence type="ECO:0000313" key="5">
    <source>
        <dbReference type="Proteomes" id="UP000308652"/>
    </source>
</evidence>
<dbReference type="InterPro" id="IPR002836">
    <property type="entry name" value="PDCD5-like"/>
</dbReference>
<dbReference type="InterPro" id="IPR018306">
    <property type="entry name" value="Phage_T5_Orf172_DNA-bd"/>
</dbReference>
<keyword evidence="5" id="KW-1185">Reference proteome</keyword>
<dbReference type="AlphaFoldDB" id="A0A5C3MCQ9"/>
<dbReference type="PANTHER" id="PTHR28094:SF1">
    <property type="entry name" value="MEIOTICALLY UP-REGULATED GENE 113 PROTEIN"/>
    <property type="match status" value="1"/>
</dbReference>
<dbReference type="STRING" id="68775.A0A5C3MCQ9"/>
<feature type="region of interest" description="Disordered" evidence="2">
    <location>
        <begin position="132"/>
        <end position="199"/>
    </location>
</feature>
<sequence length="628" mass="69282">MPARDKAKQFFGKVMDVLTDPKKDDKNDKPDFPPRPPPKPEFQQQSQFDDTGLVNSLQNLGLNGSGTPPTAINPSGFPGGFVPSSNVYTSSAYASAPALLRPLPMPMPAHYDPAAPYPQAQQSLTMQMALQPGNQFLSPPMPPRPHSTSEIPSPTNAYKPSISAPPLPSASRPIATKRKSSQSDSSSVPGTPSGKQGQVQCTGITKAGEQCTRMVKLGPPLAQILGDDDMGDPVTRFCFQHRKEVLVASGFYALTNGLWVGVSVEWIPTYLLPDTQAALLAEMKKPGSQSDVHGYIYTYEIRDPTSATVKLKVGRTTNIVRRLDQWGKQCGSKEPIPRGFYPGTVEYEGTGSLVKGMVKPGDKTPWIHRLERLIHLELADLAATSVYLELKWPNIEAIPENSSSSLSPSKNGGKSAMGRIQMQPCPDCGKVHKEIFEFKRWRKGPKLGKEWDLVVKPVIIRWGNLAQFGFTFRVLQLAPSSNLKLTKSSYLYYIQRLLPVPRPLNNISIMENLRPAPTGLPASGSNGAEQEANRAQEEQMRRDVMATVMDTAARERLSRISLVSPERAKQIENILLRMAQSGQLRGRLTEEQLIDLLDQMEESQGKASTKKSTIVYQRKVMDDDDFDF</sequence>
<dbReference type="SUPFAM" id="SSF46950">
    <property type="entry name" value="Double-stranded DNA-binding domain"/>
    <property type="match status" value="1"/>
</dbReference>
<dbReference type="PANTHER" id="PTHR28094">
    <property type="entry name" value="MEIOTICALLY UP-REGULATED GENE 113 PROTEIN"/>
    <property type="match status" value="1"/>
</dbReference>
<feature type="region of interest" description="Disordered" evidence="2">
    <location>
        <begin position="1"/>
        <end position="78"/>
    </location>
</feature>
<reference evidence="4 5" key="1">
    <citation type="journal article" date="2019" name="Nat. Ecol. Evol.">
        <title>Megaphylogeny resolves global patterns of mushroom evolution.</title>
        <authorList>
            <person name="Varga T."/>
            <person name="Krizsan K."/>
            <person name="Foldi C."/>
            <person name="Dima B."/>
            <person name="Sanchez-Garcia M."/>
            <person name="Sanchez-Ramirez S."/>
            <person name="Szollosi G.J."/>
            <person name="Szarkandi J.G."/>
            <person name="Papp V."/>
            <person name="Albert L."/>
            <person name="Andreopoulos W."/>
            <person name="Angelini C."/>
            <person name="Antonin V."/>
            <person name="Barry K.W."/>
            <person name="Bougher N.L."/>
            <person name="Buchanan P."/>
            <person name="Buyck B."/>
            <person name="Bense V."/>
            <person name="Catcheside P."/>
            <person name="Chovatia M."/>
            <person name="Cooper J."/>
            <person name="Damon W."/>
            <person name="Desjardin D."/>
            <person name="Finy P."/>
            <person name="Geml J."/>
            <person name="Haridas S."/>
            <person name="Hughes K."/>
            <person name="Justo A."/>
            <person name="Karasinski D."/>
            <person name="Kautmanova I."/>
            <person name="Kiss B."/>
            <person name="Kocsube S."/>
            <person name="Kotiranta H."/>
            <person name="LaButti K.M."/>
            <person name="Lechner B.E."/>
            <person name="Liimatainen K."/>
            <person name="Lipzen A."/>
            <person name="Lukacs Z."/>
            <person name="Mihaltcheva S."/>
            <person name="Morgado L.N."/>
            <person name="Niskanen T."/>
            <person name="Noordeloos M.E."/>
            <person name="Ohm R.A."/>
            <person name="Ortiz-Santana B."/>
            <person name="Ovrebo C."/>
            <person name="Racz N."/>
            <person name="Riley R."/>
            <person name="Savchenko A."/>
            <person name="Shiryaev A."/>
            <person name="Soop K."/>
            <person name="Spirin V."/>
            <person name="Szebenyi C."/>
            <person name="Tomsovsky M."/>
            <person name="Tulloss R.E."/>
            <person name="Uehling J."/>
            <person name="Grigoriev I.V."/>
            <person name="Vagvolgyi C."/>
            <person name="Papp T."/>
            <person name="Martin F.M."/>
            <person name="Miettinen O."/>
            <person name="Hibbett D.S."/>
            <person name="Nagy L.G."/>
        </authorList>
    </citation>
    <scope>NUCLEOTIDE SEQUENCE [LARGE SCALE GENOMIC DNA]</scope>
    <source>
        <strain evidence="4 5">CBS 166.37</strain>
    </source>
</reference>
<evidence type="ECO:0000259" key="3">
    <source>
        <dbReference type="Pfam" id="PF10544"/>
    </source>
</evidence>
<dbReference type="Pfam" id="PF01984">
    <property type="entry name" value="dsDNA_bind"/>
    <property type="match status" value="1"/>
</dbReference>
<feature type="region of interest" description="Disordered" evidence="2">
    <location>
        <begin position="518"/>
        <end position="539"/>
    </location>
</feature>
<accession>A0A5C3MCQ9</accession>
<feature type="compositionally biased region" description="Polar residues" evidence="2">
    <location>
        <begin position="42"/>
        <end position="73"/>
    </location>
</feature>
<name>A0A5C3MCQ9_9AGAR</name>
<feature type="compositionally biased region" description="Basic and acidic residues" evidence="2">
    <location>
        <begin position="19"/>
        <end position="32"/>
    </location>
</feature>
<dbReference type="EMBL" id="ML213592">
    <property type="protein sequence ID" value="TFK42697.1"/>
    <property type="molecule type" value="Genomic_DNA"/>
</dbReference>
<dbReference type="Pfam" id="PF10544">
    <property type="entry name" value="T5orf172"/>
    <property type="match status" value="1"/>
</dbReference>
<gene>
    <name evidence="4" type="ORF">BDQ12DRAFT_719544</name>
</gene>
<evidence type="ECO:0000256" key="1">
    <source>
        <dbReference type="ARBA" id="ARBA00010490"/>
    </source>
</evidence>
<dbReference type="InterPro" id="IPR053006">
    <property type="entry name" value="Meiosis_regulatory"/>
</dbReference>
<dbReference type="InterPro" id="IPR036883">
    <property type="entry name" value="PDCD5-like_sf"/>
</dbReference>
<proteinExistence type="inferred from homology"/>
<feature type="compositionally biased region" description="Polar residues" evidence="2">
    <location>
        <begin position="188"/>
        <end position="199"/>
    </location>
</feature>
<protein>
    <recommendedName>
        <fullName evidence="3">Bacteriophage T5 Orf172 DNA-binding domain-containing protein</fullName>
    </recommendedName>
</protein>
<comment type="similarity">
    <text evidence="1">Belongs to the PDCD5 family.</text>
</comment>